<dbReference type="OrthoDB" id="368507at2759"/>
<keyword evidence="2" id="KW-1185">Reference proteome</keyword>
<reference evidence="1" key="1">
    <citation type="submission" date="2022-08" db="UniProtKB">
        <authorList>
            <consortium name="EnsemblMetazoa"/>
        </authorList>
    </citation>
    <scope>IDENTIFICATION</scope>
    <source>
        <strain evidence="1">05x7-T-G4-1.051#20</strain>
    </source>
</reference>
<dbReference type="InterPro" id="IPR032157">
    <property type="entry name" value="PAC4"/>
</dbReference>
<dbReference type="PANTHER" id="PTHR33559:SF1">
    <property type="entry name" value="PROTEASOME ASSEMBLY CHAPERONE 4"/>
    <property type="match status" value="1"/>
</dbReference>
<dbReference type="OMA" id="HVMKLDG"/>
<name>A0A8W8KJA9_MAGGI</name>
<proteinExistence type="predicted"/>
<dbReference type="Pfam" id="PF16093">
    <property type="entry name" value="PAC4"/>
    <property type="match status" value="1"/>
</dbReference>
<dbReference type="EnsemblMetazoa" id="G24160.1">
    <property type="protein sequence ID" value="G24160.1:cds"/>
    <property type="gene ID" value="G24160"/>
</dbReference>
<evidence type="ECO:0008006" key="3">
    <source>
        <dbReference type="Google" id="ProtNLM"/>
    </source>
</evidence>
<dbReference type="PANTHER" id="PTHR33559">
    <property type="entry name" value="PROTEASOME ASSEMBLY CHAPERONE 4"/>
    <property type="match status" value="1"/>
</dbReference>
<organism evidence="1 2">
    <name type="scientific">Magallana gigas</name>
    <name type="common">Pacific oyster</name>
    <name type="synonym">Crassostrea gigas</name>
    <dbReference type="NCBI Taxonomy" id="29159"/>
    <lineage>
        <taxon>Eukaryota</taxon>
        <taxon>Metazoa</taxon>
        <taxon>Spiralia</taxon>
        <taxon>Lophotrochozoa</taxon>
        <taxon>Mollusca</taxon>
        <taxon>Bivalvia</taxon>
        <taxon>Autobranchia</taxon>
        <taxon>Pteriomorphia</taxon>
        <taxon>Ostreida</taxon>
        <taxon>Ostreoidea</taxon>
        <taxon>Ostreidae</taxon>
        <taxon>Magallana</taxon>
    </lineage>
</organism>
<sequence length="122" mass="13682">MSSMIEPQLKYHVFSDKIMDTVVNFQVLKLKDSFYVWMGSSNKLGNVTVAMPTKFSSVPSGSVLLGPSDSHCLTIAQRLAKKTGRQVFVSGTVDYNQLMLPLIEKRIGQELQNFPEKFHDPS</sequence>
<dbReference type="AlphaFoldDB" id="A0A8W8KJA9"/>
<accession>A0A8W8KJA9</accession>
<dbReference type="GO" id="GO:0043248">
    <property type="term" value="P:proteasome assembly"/>
    <property type="evidence" value="ECO:0007669"/>
    <property type="project" value="InterPro"/>
</dbReference>
<dbReference type="EnsemblMetazoa" id="G24160.2">
    <property type="protein sequence ID" value="G24160.2:cds"/>
    <property type="gene ID" value="G24160"/>
</dbReference>
<evidence type="ECO:0000313" key="2">
    <source>
        <dbReference type="Proteomes" id="UP000005408"/>
    </source>
</evidence>
<evidence type="ECO:0000313" key="1">
    <source>
        <dbReference type="EnsemblMetazoa" id="G24160.1:cds"/>
    </source>
</evidence>
<dbReference type="Proteomes" id="UP000005408">
    <property type="component" value="Unassembled WGS sequence"/>
</dbReference>
<protein>
    <recommendedName>
        <fullName evidence="3">Proteasome assembly chaperone 4</fullName>
    </recommendedName>
</protein>